<evidence type="ECO:0000256" key="2">
    <source>
        <dbReference type="ARBA" id="ARBA00022946"/>
    </source>
</evidence>
<reference evidence="5 6" key="1">
    <citation type="submission" date="2019-06" db="EMBL/GenBank/DDBJ databases">
        <title>Sequencing the genomes of 1000 actinobacteria strains.</title>
        <authorList>
            <person name="Klenk H.-P."/>
        </authorList>
    </citation>
    <scope>NUCLEOTIDE SEQUENCE [LARGE SCALE GENOMIC DNA]</scope>
    <source>
        <strain evidence="5 6">DSM 45456</strain>
    </source>
</reference>
<dbReference type="SUPFAM" id="SSF53335">
    <property type="entry name" value="S-adenosyl-L-methionine-dependent methyltransferases"/>
    <property type="match status" value="1"/>
</dbReference>
<protein>
    <submittedName>
        <fullName evidence="5">Ribosomal protein RSM22 (Predicted rRNA methylase)</fullName>
    </submittedName>
</protein>
<evidence type="ECO:0000256" key="3">
    <source>
        <dbReference type="ARBA" id="ARBA00023004"/>
    </source>
</evidence>
<dbReference type="Pfam" id="PF09243">
    <property type="entry name" value="Rsm22"/>
    <property type="match status" value="1"/>
</dbReference>
<gene>
    <name evidence="5" type="ORF">FHX81_7017</name>
</gene>
<keyword evidence="5" id="KW-0808">Transferase</keyword>
<keyword evidence="5" id="KW-0687">Ribonucleoprotein</keyword>
<dbReference type="PANTHER" id="PTHR13184:SF5">
    <property type="entry name" value="METHYLTRANSFERASE-LIKE PROTEIN 17, MITOCHONDRIAL"/>
    <property type="match status" value="1"/>
</dbReference>
<comment type="caution">
    <text evidence="5">The sequence shown here is derived from an EMBL/GenBank/DDBJ whole genome shotgun (WGS) entry which is preliminary data.</text>
</comment>
<dbReference type="Gene3D" id="3.40.50.150">
    <property type="entry name" value="Vaccinia Virus protein VP39"/>
    <property type="match status" value="1"/>
</dbReference>
<sequence length="330" mass="36264">MATLPDDLQSALDGALRRFPHQDLSRSVDRLISRYREGRAAAGEVILHSEVDVAAYAGYRMPATFAAVRAVFAEVAAVVPEFTPRTMVDVGGGTGAALWAAQDTWPSLVDLTVVEQAPHAVALGKRLVAEAEEPALRGATWRHGVVDPGAPAPRADLVTLSYVLGELPEHTRADAVRWLAREADTVVLIEPGTPAGYERVVAARDLLVELGLSLVAPCPHERECPIPRGRDWCHFTARLPRVGAHRLIKEGTLNFEDEKFSYVVASRTWSRRSANRVLRHPLKRKGMVVLRLCTGEDGLEDTTVSKRHGDLYRAARDAKWGDEWPPADRD</sequence>
<dbReference type="Proteomes" id="UP000316628">
    <property type="component" value="Unassembled WGS sequence"/>
</dbReference>
<evidence type="ECO:0000256" key="4">
    <source>
        <dbReference type="ARBA" id="ARBA00023014"/>
    </source>
</evidence>
<evidence type="ECO:0000313" key="5">
    <source>
        <dbReference type="EMBL" id="TQM84562.1"/>
    </source>
</evidence>
<dbReference type="GO" id="GO:0003735">
    <property type="term" value="F:structural constituent of ribosome"/>
    <property type="evidence" value="ECO:0007669"/>
    <property type="project" value="TreeGrafter"/>
</dbReference>
<dbReference type="AlphaFoldDB" id="A0A543JNY7"/>
<keyword evidence="1" id="KW-0479">Metal-binding</keyword>
<name>A0A543JNY7_9PSEU</name>
<keyword evidence="5" id="KW-0489">Methyltransferase</keyword>
<keyword evidence="5" id="KW-0689">Ribosomal protein</keyword>
<dbReference type="PANTHER" id="PTHR13184">
    <property type="entry name" value="37S RIBOSOMAL PROTEIN S22"/>
    <property type="match status" value="1"/>
</dbReference>
<dbReference type="InterPro" id="IPR052571">
    <property type="entry name" value="Mt_RNA_Methyltransferase"/>
</dbReference>
<dbReference type="InterPro" id="IPR015324">
    <property type="entry name" value="Ribosomal_Rsm22-like"/>
</dbReference>
<dbReference type="InterPro" id="IPR029063">
    <property type="entry name" value="SAM-dependent_MTases_sf"/>
</dbReference>
<keyword evidence="4" id="KW-0411">Iron-sulfur</keyword>
<dbReference type="GO" id="GO:0008168">
    <property type="term" value="F:methyltransferase activity"/>
    <property type="evidence" value="ECO:0007669"/>
    <property type="project" value="UniProtKB-KW"/>
</dbReference>
<accession>A0A543JNY7</accession>
<dbReference type="GO" id="GO:0046872">
    <property type="term" value="F:metal ion binding"/>
    <property type="evidence" value="ECO:0007669"/>
    <property type="project" value="UniProtKB-KW"/>
</dbReference>
<keyword evidence="6" id="KW-1185">Reference proteome</keyword>
<dbReference type="OrthoDB" id="9799639at2"/>
<keyword evidence="2" id="KW-0809">Transit peptide</keyword>
<dbReference type="EMBL" id="VFPP01000001">
    <property type="protein sequence ID" value="TQM84562.1"/>
    <property type="molecule type" value="Genomic_DNA"/>
</dbReference>
<organism evidence="5 6">
    <name type="scientific">Saccharothrix saharensis</name>
    <dbReference type="NCBI Taxonomy" id="571190"/>
    <lineage>
        <taxon>Bacteria</taxon>
        <taxon>Bacillati</taxon>
        <taxon>Actinomycetota</taxon>
        <taxon>Actinomycetes</taxon>
        <taxon>Pseudonocardiales</taxon>
        <taxon>Pseudonocardiaceae</taxon>
        <taxon>Saccharothrix</taxon>
    </lineage>
</organism>
<dbReference type="RefSeq" id="WP_141982728.1">
    <property type="nucleotide sequence ID" value="NZ_VFPP01000001.1"/>
</dbReference>
<dbReference type="GO" id="GO:0032259">
    <property type="term" value="P:methylation"/>
    <property type="evidence" value="ECO:0007669"/>
    <property type="project" value="UniProtKB-KW"/>
</dbReference>
<keyword evidence="3" id="KW-0408">Iron</keyword>
<evidence type="ECO:0000256" key="1">
    <source>
        <dbReference type="ARBA" id="ARBA00022723"/>
    </source>
</evidence>
<evidence type="ECO:0000313" key="6">
    <source>
        <dbReference type="Proteomes" id="UP000316628"/>
    </source>
</evidence>
<proteinExistence type="predicted"/>
<dbReference type="GO" id="GO:0006412">
    <property type="term" value="P:translation"/>
    <property type="evidence" value="ECO:0007669"/>
    <property type="project" value="InterPro"/>
</dbReference>
<dbReference type="GO" id="GO:0015935">
    <property type="term" value="C:small ribosomal subunit"/>
    <property type="evidence" value="ECO:0007669"/>
    <property type="project" value="TreeGrafter"/>
</dbReference>
<dbReference type="GO" id="GO:0051536">
    <property type="term" value="F:iron-sulfur cluster binding"/>
    <property type="evidence" value="ECO:0007669"/>
    <property type="project" value="UniProtKB-KW"/>
</dbReference>